<reference evidence="12" key="1">
    <citation type="submission" date="2020-10" db="EMBL/GenBank/DDBJ databases">
        <title>ChiBAC.</title>
        <authorList>
            <person name="Zenner C."/>
            <person name="Hitch T.C.A."/>
            <person name="Clavel T."/>
        </authorList>
    </citation>
    <scope>NUCLEOTIDE SEQUENCE</scope>
    <source>
        <strain evidence="12">DSM 107454</strain>
    </source>
</reference>
<keyword evidence="13" id="KW-1185">Reference proteome</keyword>
<evidence type="ECO:0000313" key="13">
    <source>
        <dbReference type="Proteomes" id="UP000806542"/>
    </source>
</evidence>
<dbReference type="EMBL" id="JADCKB010000015">
    <property type="protein sequence ID" value="MBE5040412.1"/>
    <property type="molecule type" value="Genomic_DNA"/>
</dbReference>
<comment type="caution">
    <text evidence="10">Lacks conserved residue(s) required for the propagation of feature annotation.</text>
</comment>
<evidence type="ECO:0000256" key="7">
    <source>
        <dbReference type="ARBA" id="ARBA00022840"/>
    </source>
</evidence>
<keyword evidence="3 10" id="KW-0808">Transferase</keyword>
<comment type="catalytic activity">
    <reaction evidence="1 10">
        <text>2 ATP = 3',3'-c-di-AMP + 2 diphosphate</text>
        <dbReference type="Rhea" id="RHEA:35655"/>
        <dbReference type="ChEBI" id="CHEBI:30616"/>
        <dbReference type="ChEBI" id="CHEBI:33019"/>
        <dbReference type="ChEBI" id="CHEBI:71500"/>
        <dbReference type="EC" id="2.7.7.85"/>
    </reaction>
</comment>
<comment type="function">
    <text evidence="10">Catalyzes the condensation of 2 ATP molecules into cyclic di-AMP (c-di-AMP), a second messenger used to regulate differing processes in different bacteria.</text>
</comment>
<dbReference type="GO" id="GO:0004016">
    <property type="term" value="F:adenylate cyclase activity"/>
    <property type="evidence" value="ECO:0007669"/>
    <property type="project" value="UniProtKB-UniRule"/>
</dbReference>
<feature type="transmembrane region" description="Helical" evidence="10">
    <location>
        <begin position="45"/>
        <end position="64"/>
    </location>
</feature>
<dbReference type="GO" id="GO:0006171">
    <property type="term" value="P:cAMP biosynthetic process"/>
    <property type="evidence" value="ECO:0007669"/>
    <property type="project" value="InterPro"/>
</dbReference>
<evidence type="ECO:0000256" key="8">
    <source>
        <dbReference type="ARBA" id="ARBA00022989"/>
    </source>
</evidence>
<dbReference type="Gene3D" id="3.40.1700.10">
    <property type="entry name" value="DNA integrity scanning protein, DisA, N-terminal domain"/>
    <property type="match status" value="1"/>
</dbReference>
<feature type="transmembrane region" description="Helical" evidence="10">
    <location>
        <begin position="15"/>
        <end position="33"/>
    </location>
</feature>
<keyword evidence="7 10" id="KW-0067">ATP-binding</keyword>
<dbReference type="HAMAP" id="MF_01499">
    <property type="entry name" value="DacA"/>
    <property type="match status" value="1"/>
</dbReference>
<evidence type="ECO:0000256" key="5">
    <source>
        <dbReference type="ARBA" id="ARBA00022695"/>
    </source>
</evidence>
<comment type="subunit">
    <text evidence="10">Probably a homodimer.</text>
</comment>
<dbReference type="AlphaFoldDB" id="A0A9D5M6I1"/>
<protein>
    <recommendedName>
        <fullName evidence="10">Diadenylate cyclase</fullName>
        <shortName evidence="10">DAC</shortName>
        <ecNumber evidence="10">2.7.7.85</ecNumber>
    </recommendedName>
    <alternativeName>
        <fullName evidence="10">Cyclic-di-AMP synthase</fullName>
        <shortName evidence="10">c-di-AMP synthase</shortName>
    </alternativeName>
</protein>
<dbReference type="InterPro" id="IPR003390">
    <property type="entry name" value="DNA_integrity_scan_DisA_N"/>
</dbReference>
<evidence type="ECO:0000256" key="4">
    <source>
        <dbReference type="ARBA" id="ARBA00022692"/>
    </source>
</evidence>
<keyword evidence="2 10" id="KW-1003">Cell membrane</keyword>
<comment type="caution">
    <text evidence="12">The sequence shown here is derived from an EMBL/GenBank/DDBJ whole genome shotgun (WGS) entry which is preliminary data.</text>
</comment>
<gene>
    <name evidence="10" type="primary">dacA</name>
    <name evidence="12" type="ORF">INF28_08040</name>
</gene>
<dbReference type="PANTHER" id="PTHR34185:SF1">
    <property type="entry name" value="DIADENYLATE CYCLASE"/>
    <property type="match status" value="1"/>
</dbReference>
<keyword evidence="9 10" id="KW-0472">Membrane</keyword>
<dbReference type="SUPFAM" id="SSF143597">
    <property type="entry name" value="YojJ-like"/>
    <property type="match status" value="1"/>
</dbReference>
<keyword evidence="5 10" id="KW-0548">Nucleotidyltransferase</keyword>
<evidence type="ECO:0000256" key="6">
    <source>
        <dbReference type="ARBA" id="ARBA00022741"/>
    </source>
</evidence>
<evidence type="ECO:0000313" key="12">
    <source>
        <dbReference type="EMBL" id="MBE5040412.1"/>
    </source>
</evidence>
<keyword evidence="4 10" id="KW-0812">Transmembrane</keyword>
<dbReference type="Proteomes" id="UP000806542">
    <property type="component" value="Unassembled WGS sequence"/>
</dbReference>
<accession>A0A9D5M6I1</accession>
<dbReference type="InterPro" id="IPR034701">
    <property type="entry name" value="CdaA"/>
</dbReference>
<dbReference type="PANTHER" id="PTHR34185">
    <property type="entry name" value="DIADENYLATE CYCLASE"/>
    <property type="match status" value="1"/>
</dbReference>
<dbReference type="InterPro" id="IPR036888">
    <property type="entry name" value="DNA_integrity_DisA_N_sf"/>
</dbReference>
<evidence type="ECO:0000256" key="9">
    <source>
        <dbReference type="ARBA" id="ARBA00023136"/>
    </source>
</evidence>
<evidence type="ECO:0000256" key="10">
    <source>
        <dbReference type="HAMAP-Rule" id="MF_01499"/>
    </source>
</evidence>
<evidence type="ECO:0000256" key="2">
    <source>
        <dbReference type="ARBA" id="ARBA00022475"/>
    </source>
</evidence>
<sequence>MWWENFYHAALNQLALFRITDVIDILAVSYLVYKALKFIRETRTMRLLKGVVLLIVITQLSYFFQLNTLYYILSNVLQLGLIALLIVFQPELRRVLEHVGRTSMGKWFNSKGEFDAEAMQMIREVSKGAQAMANSHTGALIVIENEDNIDTLISSGIKVHAETTSELLENIFVPNTPLHDGAVVIRDNKVELATCVLPLSQNPNIRQELGTRHRAGIGISEESDAVVIIVSEETGKISIAYKGVLDTGYHEDSLRDRIIELLNSSGLTQNTSEGKFSLKNLTKRGKEE</sequence>
<dbReference type="GO" id="GO:0005524">
    <property type="term" value="F:ATP binding"/>
    <property type="evidence" value="ECO:0007669"/>
    <property type="project" value="UniProtKB-UniRule"/>
</dbReference>
<evidence type="ECO:0000256" key="1">
    <source>
        <dbReference type="ARBA" id="ARBA00000877"/>
    </source>
</evidence>
<dbReference type="Pfam" id="PF02457">
    <property type="entry name" value="DAC"/>
    <property type="match status" value="1"/>
</dbReference>
<dbReference type="FunFam" id="3.40.1700.10:FF:000002">
    <property type="entry name" value="Diadenylate cyclase"/>
    <property type="match status" value="1"/>
</dbReference>
<comment type="similarity">
    <text evidence="10">Belongs to the adenylate cyclase family. DacA/CdaA subfamily.</text>
</comment>
<dbReference type="InterPro" id="IPR014046">
    <property type="entry name" value="C-di-AMP_synthase"/>
</dbReference>
<dbReference type="EC" id="2.7.7.85" evidence="10"/>
<name>A0A9D5M6I1_9FIRM</name>
<organism evidence="12 13">
    <name type="scientific">Ructibacterium gallinarum</name>
    <dbReference type="NCBI Taxonomy" id="2779355"/>
    <lineage>
        <taxon>Bacteria</taxon>
        <taxon>Bacillati</taxon>
        <taxon>Bacillota</taxon>
        <taxon>Clostridia</taxon>
        <taxon>Eubacteriales</taxon>
        <taxon>Oscillospiraceae</taxon>
        <taxon>Ructibacterium</taxon>
    </lineage>
</organism>
<evidence type="ECO:0000259" key="11">
    <source>
        <dbReference type="PROSITE" id="PS51794"/>
    </source>
</evidence>
<keyword evidence="8 10" id="KW-1133">Transmembrane helix</keyword>
<dbReference type="PIRSF" id="PIRSF004793">
    <property type="entry name" value="UCP004793"/>
    <property type="match status" value="1"/>
</dbReference>
<dbReference type="GO" id="GO:0106408">
    <property type="term" value="F:diadenylate cyclase activity"/>
    <property type="evidence" value="ECO:0007669"/>
    <property type="project" value="UniProtKB-EC"/>
</dbReference>
<feature type="transmembrane region" description="Helical" evidence="10">
    <location>
        <begin position="70"/>
        <end position="88"/>
    </location>
</feature>
<dbReference type="InterPro" id="IPR045585">
    <property type="entry name" value="CdaA_N"/>
</dbReference>
<keyword evidence="6 10" id="KW-0547">Nucleotide-binding</keyword>
<dbReference type="NCBIfam" id="TIGR00159">
    <property type="entry name" value="diadenylate cyclase CdaA"/>
    <property type="match status" value="1"/>
</dbReference>
<proteinExistence type="inferred from homology"/>
<feature type="domain" description="DAC" evidence="11">
    <location>
        <begin position="89"/>
        <end position="251"/>
    </location>
</feature>
<dbReference type="Pfam" id="PF19293">
    <property type="entry name" value="CdaA_N"/>
    <property type="match status" value="1"/>
</dbReference>
<dbReference type="PROSITE" id="PS51794">
    <property type="entry name" value="DAC"/>
    <property type="match status" value="1"/>
</dbReference>
<evidence type="ECO:0000256" key="3">
    <source>
        <dbReference type="ARBA" id="ARBA00022679"/>
    </source>
</evidence>
<dbReference type="InterPro" id="IPR050338">
    <property type="entry name" value="DisA"/>
</dbReference>